<dbReference type="InterPro" id="IPR004263">
    <property type="entry name" value="Exostosin"/>
</dbReference>
<accession>A0ABR1G3A5</accession>
<evidence type="ECO:0000313" key="8">
    <source>
        <dbReference type="Proteomes" id="UP001363151"/>
    </source>
</evidence>
<protein>
    <submittedName>
        <fullName evidence="7">Glucuronosyl-N-acetylglucosaminyl-proteoglycan 4-alpha-N-acetylglucosaminyltransferase</fullName>
    </submittedName>
</protein>
<dbReference type="InterPro" id="IPR015338">
    <property type="entry name" value="GT64_dom"/>
</dbReference>
<gene>
    <name evidence="7" type="primary">EXTL2</name>
    <name evidence="7" type="ORF">SO694_00124086</name>
</gene>
<keyword evidence="3" id="KW-0472">Membrane</keyword>
<proteinExistence type="predicted"/>
<dbReference type="InterPro" id="IPR029044">
    <property type="entry name" value="Nucleotide-diphossugar_trans"/>
</dbReference>
<evidence type="ECO:0000256" key="4">
    <source>
        <dbReference type="ARBA" id="ARBA00023157"/>
    </source>
</evidence>
<dbReference type="Gene3D" id="3.90.550.10">
    <property type="entry name" value="Spore Coat Polysaccharide Biosynthesis Protein SpsA, Chain A"/>
    <property type="match status" value="1"/>
</dbReference>
<dbReference type="Pfam" id="PF09258">
    <property type="entry name" value="Glyco_transf_64"/>
    <property type="match status" value="1"/>
</dbReference>
<comment type="subcellular location">
    <subcellularLocation>
        <location evidence="1">Membrane</location>
    </subcellularLocation>
</comment>
<keyword evidence="5" id="KW-0732">Signal</keyword>
<dbReference type="PANTHER" id="PTHR48261:SF2">
    <property type="entry name" value="ACETYLGLUCOSAMINYLTRANSFERASE"/>
    <property type="match status" value="1"/>
</dbReference>
<evidence type="ECO:0000256" key="2">
    <source>
        <dbReference type="ARBA" id="ARBA00022679"/>
    </source>
</evidence>
<sequence length="410" mass="44385">MRAPLLWALALASARGDGQFVLLRAAKAAAAAGGDGAASPGGGGRFAALRAAKAALARSGDGPPRRPPPPGFNKELAAIVLRYCRCRGEERRWSQPPKVCDSSGDLRDPSRYVRDAMRRAVGGPKLTVAILTYLPSAAARLRETVCHYARMGGVVDRVLVQWNDAKSKPPDLSRCAAVGAKSGVRVDVRAFAKNTLLNRYDAKGMGSNVLLQDDDVRYGDRAVRTFHVVSALFPRSVVGVNGRLALSYAGGGPATYYHSDKAPGGFLEDGARRRDGRNTSRYLYNMATGTTSVLKRALIERFLVDVPPASRAYITDHKPTCEDMTLHFLASNATRQPPIWFELHSTDGGELDKAPDAPATAGGVQMHLRVAGWTDLRATCVDRVARDFRRFPLVQTNCRMGYKHAARDGR</sequence>
<dbReference type="EMBL" id="JBBJCI010000129">
    <property type="protein sequence ID" value="KAK7247696.1"/>
    <property type="molecule type" value="Genomic_DNA"/>
</dbReference>
<keyword evidence="4" id="KW-1015">Disulfide bond</keyword>
<reference evidence="7 8" key="1">
    <citation type="submission" date="2024-03" db="EMBL/GenBank/DDBJ databases">
        <title>Aureococcus anophagefferens CCMP1851 and Kratosvirus quantuckense: Draft genome of a second virus-susceptible host strain in the model system.</title>
        <authorList>
            <person name="Chase E."/>
            <person name="Truchon A.R."/>
            <person name="Schepens W."/>
            <person name="Wilhelm S.W."/>
        </authorList>
    </citation>
    <scope>NUCLEOTIDE SEQUENCE [LARGE SCALE GENOMIC DNA]</scope>
    <source>
        <strain evidence="7 8">CCMP1851</strain>
    </source>
</reference>
<comment type="caution">
    <text evidence="7">The sequence shown here is derived from an EMBL/GenBank/DDBJ whole genome shotgun (WGS) entry which is preliminary data.</text>
</comment>
<feature type="signal peptide" evidence="5">
    <location>
        <begin position="1"/>
        <end position="18"/>
    </location>
</feature>
<organism evidence="7 8">
    <name type="scientific">Aureococcus anophagefferens</name>
    <name type="common">Harmful bloom alga</name>
    <dbReference type="NCBI Taxonomy" id="44056"/>
    <lineage>
        <taxon>Eukaryota</taxon>
        <taxon>Sar</taxon>
        <taxon>Stramenopiles</taxon>
        <taxon>Ochrophyta</taxon>
        <taxon>Pelagophyceae</taxon>
        <taxon>Pelagomonadales</taxon>
        <taxon>Pelagomonadaceae</taxon>
        <taxon>Aureococcus</taxon>
    </lineage>
</organism>
<feature type="domain" description="Glycosyl transferase 64" evidence="6">
    <location>
        <begin position="127"/>
        <end position="400"/>
    </location>
</feature>
<dbReference type="Proteomes" id="UP001363151">
    <property type="component" value="Unassembled WGS sequence"/>
</dbReference>
<dbReference type="PANTHER" id="PTHR48261">
    <property type="entry name" value="ACETYLGLUCOSAMINYLTRANSFERASE"/>
    <property type="match status" value="1"/>
</dbReference>
<evidence type="ECO:0000256" key="1">
    <source>
        <dbReference type="ARBA" id="ARBA00004370"/>
    </source>
</evidence>
<evidence type="ECO:0000256" key="3">
    <source>
        <dbReference type="ARBA" id="ARBA00023136"/>
    </source>
</evidence>
<name>A0ABR1G3A5_AURAN</name>
<keyword evidence="2" id="KW-0808">Transferase</keyword>
<evidence type="ECO:0000313" key="7">
    <source>
        <dbReference type="EMBL" id="KAK7247696.1"/>
    </source>
</evidence>
<evidence type="ECO:0000259" key="6">
    <source>
        <dbReference type="Pfam" id="PF09258"/>
    </source>
</evidence>
<feature type="chain" id="PRO_5047207047" evidence="5">
    <location>
        <begin position="19"/>
        <end position="410"/>
    </location>
</feature>
<keyword evidence="8" id="KW-1185">Reference proteome</keyword>
<evidence type="ECO:0000256" key="5">
    <source>
        <dbReference type="SAM" id="SignalP"/>
    </source>
</evidence>